<dbReference type="OrthoDB" id="1930729at2759"/>
<comment type="caution">
    <text evidence="1">The sequence shown here is derived from an EMBL/GenBank/DDBJ whole genome shotgun (WGS) entry which is preliminary data.</text>
</comment>
<evidence type="ECO:0000313" key="1">
    <source>
        <dbReference type="EMBL" id="KAF6140421.1"/>
    </source>
</evidence>
<accession>A0A7J7LCK9</accession>
<proteinExistence type="predicted"/>
<dbReference type="EMBL" id="JACGCM010002380">
    <property type="protein sequence ID" value="KAF6140421.1"/>
    <property type="molecule type" value="Genomic_DNA"/>
</dbReference>
<dbReference type="Proteomes" id="UP000541444">
    <property type="component" value="Unassembled WGS sequence"/>
</dbReference>
<name>A0A7J7LCK9_9MAGN</name>
<reference evidence="1 2" key="1">
    <citation type="journal article" date="2020" name="IScience">
        <title>Genome Sequencing of the Endangered Kingdonia uniflora (Circaeasteraceae, Ranunculales) Reveals Potential Mechanisms of Evolutionary Specialization.</title>
        <authorList>
            <person name="Sun Y."/>
            <person name="Deng T."/>
            <person name="Zhang A."/>
            <person name="Moore M.J."/>
            <person name="Landis J.B."/>
            <person name="Lin N."/>
            <person name="Zhang H."/>
            <person name="Zhang X."/>
            <person name="Huang J."/>
            <person name="Zhang X."/>
            <person name="Sun H."/>
            <person name="Wang H."/>
        </authorList>
    </citation>
    <scope>NUCLEOTIDE SEQUENCE [LARGE SCALE GENOMIC DNA]</scope>
    <source>
        <strain evidence="1">TB1705</strain>
        <tissue evidence="1">Leaf</tissue>
    </source>
</reference>
<evidence type="ECO:0000313" key="2">
    <source>
        <dbReference type="Proteomes" id="UP000541444"/>
    </source>
</evidence>
<protein>
    <submittedName>
        <fullName evidence="1">Uncharacterized protein</fullName>
    </submittedName>
</protein>
<dbReference type="AlphaFoldDB" id="A0A7J7LCK9"/>
<sequence length="209" mass="24298">MNSDLVVNAIWFVLNGSEILCIMEETFLMKYRINSGYGRIHLWKAGLGHHSFLVDITVDIFDHVFRSCWFVEDEIKPIHVCLILGLRLFPIANEFLFVDPKHMTNFRMRRFPKKKNTYGLKEIDGALTLAKLERHHGTQLEISVDPGQYTELRANLHAEAKKRVELELQLTKDCELQEKELDAKRQACLTALKRYEDQIITIQTVLGDL</sequence>
<organism evidence="1 2">
    <name type="scientific">Kingdonia uniflora</name>
    <dbReference type="NCBI Taxonomy" id="39325"/>
    <lineage>
        <taxon>Eukaryota</taxon>
        <taxon>Viridiplantae</taxon>
        <taxon>Streptophyta</taxon>
        <taxon>Embryophyta</taxon>
        <taxon>Tracheophyta</taxon>
        <taxon>Spermatophyta</taxon>
        <taxon>Magnoliopsida</taxon>
        <taxon>Ranunculales</taxon>
        <taxon>Circaeasteraceae</taxon>
        <taxon>Kingdonia</taxon>
    </lineage>
</organism>
<gene>
    <name evidence="1" type="ORF">GIB67_013190</name>
</gene>
<keyword evidence="2" id="KW-1185">Reference proteome</keyword>